<evidence type="ECO:0008006" key="14">
    <source>
        <dbReference type="Google" id="ProtNLM"/>
    </source>
</evidence>
<dbReference type="Pfam" id="PF08507">
    <property type="entry name" value="COPI_assoc"/>
    <property type="match status" value="1"/>
</dbReference>
<feature type="coiled-coil region" evidence="7">
    <location>
        <begin position="254"/>
        <end position="281"/>
    </location>
</feature>
<dbReference type="SUPFAM" id="SSF81631">
    <property type="entry name" value="PAP/OAS1 substrate-binding domain"/>
    <property type="match status" value="1"/>
</dbReference>
<feature type="domain" description="PAP-associated" evidence="10">
    <location>
        <begin position="557"/>
        <end position="586"/>
    </location>
</feature>
<dbReference type="GO" id="GO:0003729">
    <property type="term" value="F:mRNA binding"/>
    <property type="evidence" value="ECO:0007669"/>
    <property type="project" value="TreeGrafter"/>
</dbReference>
<feature type="domain" description="Poly(A) RNA polymerase mitochondrial-like central palm" evidence="11">
    <location>
        <begin position="349"/>
        <end position="487"/>
    </location>
</feature>
<keyword evidence="5 9" id="KW-1133">Transmembrane helix</keyword>
<evidence type="ECO:0000256" key="5">
    <source>
        <dbReference type="ARBA" id="ARBA00022989"/>
    </source>
</evidence>
<protein>
    <recommendedName>
        <fullName evidence="14">Polymerase nucleotidyl transferase domain-containing protein</fullName>
    </recommendedName>
</protein>
<dbReference type="Proteomes" id="UP000736787">
    <property type="component" value="Unassembled WGS sequence"/>
</dbReference>
<evidence type="ECO:0000256" key="7">
    <source>
        <dbReference type="SAM" id="Coils"/>
    </source>
</evidence>
<dbReference type="CDD" id="cd05402">
    <property type="entry name" value="NT_PAP_TUTase"/>
    <property type="match status" value="1"/>
</dbReference>
<comment type="caution">
    <text evidence="12">The sequence shown here is derived from an EMBL/GenBank/DDBJ whole genome shotgun (WGS) entry which is preliminary data.</text>
</comment>
<evidence type="ECO:0000256" key="2">
    <source>
        <dbReference type="ARBA" id="ARBA00022692"/>
    </source>
</evidence>
<evidence type="ECO:0000313" key="13">
    <source>
        <dbReference type="Proteomes" id="UP000736787"/>
    </source>
</evidence>
<dbReference type="GO" id="GO:0043634">
    <property type="term" value="P:polyadenylation-dependent ncRNA catabolic process"/>
    <property type="evidence" value="ECO:0007669"/>
    <property type="project" value="TreeGrafter"/>
</dbReference>
<dbReference type="InterPro" id="IPR013714">
    <property type="entry name" value="Golgi_TVP15"/>
</dbReference>
<dbReference type="Gene3D" id="1.10.1410.10">
    <property type="match status" value="1"/>
</dbReference>
<dbReference type="PANTHER" id="PTHR23092">
    <property type="entry name" value="POLY(A) RNA POLYMERASE"/>
    <property type="match status" value="1"/>
</dbReference>
<keyword evidence="3" id="KW-0479">Metal-binding</keyword>
<dbReference type="GO" id="GO:0031499">
    <property type="term" value="C:TRAMP complex"/>
    <property type="evidence" value="ECO:0007669"/>
    <property type="project" value="TreeGrafter"/>
</dbReference>
<evidence type="ECO:0000259" key="11">
    <source>
        <dbReference type="Pfam" id="PF22600"/>
    </source>
</evidence>
<evidence type="ECO:0000256" key="1">
    <source>
        <dbReference type="ARBA" id="ARBA00004141"/>
    </source>
</evidence>
<dbReference type="PANTHER" id="PTHR23092:SF15">
    <property type="entry name" value="INACTIVE NON-CANONICAL POLY(A) RNA POLYMERASE PROTEIN TRF4-2-RELATED"/>
    <property type="match status" value="1"/>
</dbReference>
<feature type="compositionally biased region" description="Low complexity" evidence="8">
    <location>
        <begin position="30"/>
        <end position="42"/>
    </location>
</feature>
<organism evidence="12 13">
    <name type="scientific">Phytophthora cactorum</name>
    <dbReference type="NCBI Taxonomy" id="29920"/>
    <lineage>
        <taxon>Eukaryota</taxon>
        <taxon>Sar</taxon>
        <taxon>Stramenopiles</taxon>
        <taxon>Oomycota</taxon>
        <taxon>Peronosporomycetes</taxon>
        <taxon>Peronosporales</taxon>
        <taxon>Peronosporaceae</taxon>
        <taxon>Phytophthora</taxon>
    </lineage>
</organism>
<dbReference type="Pfam" id="PF03828">
    <property type="entry name" value="PAP_assoc"/>
    <property type="match status" value="1"/>
</dbReference>
<accession>A0A8T1EEC2</accession>
<dbReference type="InterPro" id="IPR043519">
    <property type="entry name" value="NT_sf"/>
</dbReference>
<dbReference type="GO" id="GO:0031123">
    <property type="term" value="P:RNA 3'-end processing"/>
    <property type="evidence" value="ECO:0007669"/>
    <property type="project" value="TreeGrafter"/>
</dbReference>
<evidence type="ECO:0000256" key="4">
    <source>
        <dbReference type="ARBA" id="ARBA00022842"/>
    </source>
</evidence>
<dbReference type="AlphaFoldDB" id="A0A8T1EEC2"/>
<dbReference type="EMBL" id="RCMK01000031">
    <property type="protein sequence ID" value="KAG2952972.1"/>
    <property type="molecule type" value="Genomic_DNA"/>
</dbReference>
<feature type="transmembrane region" description="Helical" evidence="9">
    <location>
        <begin position="78"/>
        <end position="97"/>
    </location>
</feature>
<gene>
    <name evidence="12" type="ORF">PC117_g2382</name>
</gene>
<dbReference type="GO" id="GO:1990817">
    <property type="term" value="F:poly(A) RNA polymerase activity"/>
    <property type="evidence" value="ECO:0007669"/>
    <property type="project" value="InterPro"/>
</dbReference>
<keyword evidence="6 9" id="KW-0472">Membrane</keyword>
<dbReference type="Gene3D" id="3.30.460.10">
    <property type="entry name" value="Beta Polymerase, domain 2"/>
    <property type="match status" value="1"/>
</dbReference>
<evidence type="ECO:0000256" key="9">
    <source>
        <dbReference type="SAM" id="Phobius"/>
    </source>
</evidence>
<comment type="subcellular location">
    <subcellularLocation>
        <location evidence="1">Membrane</location>
        <topology evidence="1">Multi-pass membrane protein</topology>
    </subcellularLocation>
</comment>
<keyword evidence="4" id="KW-0460">Magnesium</keyword>
<evidence type="ECO:0000256" key="8">
    <source>
        <dbReference type="SAM" id="MobiDB-lite"/>
    </source>
</evidence>
<reference evidence="12" key="1">
    <citation type="submission" date="2018-10" db="EMBL/GenBank/DDBJ databases">
        <title>Effector identification in a new, highly contiguous assembly of the strawberry crown rot pathogen Phytophthora cactorum.</title>
        <authorList>
            <person name="Armitage A.D."/>
            <person name="Nellist C.F."/>
            <person name="Bates H."/>
            <person name="Vickerstaff R.J."/>
            <person name="Harrison R.J."/>
        </authorList>
    </citation>
    <scope>NUCLEOTIDE SEQUENCE</scope>
    <source>
        <strain evidence="12">4040</strain>
    </source>
</reference>
<dbReference type="GO" id="GO:0046872">
    <property type="term" value="F:metal ion binding"/>
    <property type="evidence" value="ECO:0007669"/>
    <property type="project" value="UniProtKB-KW"/>
</dbReference>
<dbReference type="InterPro" id="IPR045862">
    <property type="entry name" value="Trf4-like"/>
</dbReference>
<evidence type="ECO:0000259" key="10">
    <source>
        <dbReference type="Pfam" id="PF03828"/>
    </source>
</evidence>
<dbReference type="VEuPathDB" id="FungiDB:PC110_g2725"/>
<dbReference type="InterPro" id="IPR002058">
    <property type="entry name" value="PAP_assoc"/>
</dbReference>
<name>A0A8T1EEC2_9STRA</name>
<feature type="region of interest" description="Disordered" evidence="8">
    <location>
        <begin position="1"/>
        <end position="44"/>
    </location>
</feature>
<keyword evidence="7" id="KW-0175">Coiled coil</keyword>
<dbReference type="VEuPathDB" id="FungiDB:PC110_g2724"/>
<feature type="transmembrane region" description="Helical" evidence="9">
    <location>
        <begin position="103"/>
        <end position="124"/>
    </location>
</feature>
<dbReference type="Pfam" id="PF22600">
    <property type="entry name" value="MTPAP-like_central"/>
    <property type="match status" value="1"/>
</dbReference>
<evidence type="ECO:0000256" key="6">
    <source>
        <dbReference type="ARBA" id="ARBA00023136"/>
    </source>
</evidence>
<dbReference type="SUPFAM" id="SSF81301">
    <property type="entry name" value="Nucleotidyltransferase"/>
    <property type="match status" value="1"/>
</dbReference>
<proteinExistence type="predicted"/>
<dbReference type="GO" id="GO:0016020">
    <property type="term" value="C:membrane"/>
    <property type="evidence" value="ECO:0007669"/>
    <property type="project" value="UniProtKB-SubCell"/>
</dbReference>
<keyword evidence="2 9" id="KW-0812">Transmembrane</keyword>
<evidence type="ECO:0000256" key="3">
    <source>
        <dbReference type="ARBA" id="ARBA00022723"/>
    </source>
</evidence>
<dbReference type="GO" id="GO:0005730">
    <property type="term" value="C:nucleolus"/>
    <property type="evidence" value="ECO:0007669"/>
    <property type="project" value="TreeGrafter"/>
</dbReference>
<evidence type="ECO:0000313" key="12">
    <source>
        <dbReference type="EMBL" id="KAG2952972.1"/>
    </source>
</evidence>
<dbReference type="InterPro" id="IPR054708">
    <property type="entry name" value="MTPAP-like_central"/>
</dbReference>
<sequence length="674" mass="74867">MNPSNPFQDPSVLRAQSPPSPGINFSTMSAPEPAAPVGGAAPSSYQAAPGAPRQNLMDEIGAQIKATNSQTIIKVMRVLNLVLATATITVGVLAWIFGQVDTFQKVIAGIYIIMFGALLLAFELRTEKVDVILRKNFGFMYGNKTRTMFLVFIAIWPLSMGNFWLTILDAVLLFLNAFFNYFVISQHPAFSTVPPVYDPNQPQAGGYAPAPHMNVKRYTELKVWKSQYNPTDPLGAVDQTTRPKMQQLGGISGRSKLERKKARLNRRKIAAEAERDALAQEQETARVAAISRSRLRRLPPWLPTLPSTNLGDAAVLRDLNDVTRPVALRVGQEMTRYCVYTQRVVDDARQHIDAAIAHITEGVRKIWPHASVTCFGSYSTGLWLPSSDVDVVVMGLSNSEDRDVPTRFIPDGVKQLEQLARQLRPQKSWVQRVDVVRGAKVPVAKVILRRGSQKEGEGSALLRVDISIENVQTSHGMEASKLVRQYVSDMPRLKPLLMVLRQFLREKALNSAFTGGLSSYAVTLLAVFMMEMQRHQEEDNDSDDADETPEEKDARKLGQLLLDFLEYYGTSFDYFTTGLSLKPEAFGAYPLAAHLSITNGLPLMPQLVIDDPVYKNGQHNVAAGAFALARVVAALENGYFALWYHRSTQFTPTPLCQLLHWSGHQARDVDTAKQ</sequence>